<dbReference type="Proteomes" id="UP000576152">
    <property type="component" value="Unassembled WGS sequence"/>
</dbReference>
<dbReference type="PANTHER" id="PTHR21666">
    <property type="entry name" value="PEPTIDASE-RELATED"/>
    <property type="match status" value="1"/>
</dbReference>
<name>A0ABR6HS58_9RHOB</name>
<dbReference type="SMART" id="SM00257">
    <property type="entry name" value="LysM"/>
    <property type="match status" value="2"/>
</dbReference>
<dbReference type="SUPFAM" id="SSF54106">
    <property type="entry name" value="LysM domain"/>
    <property type="match status" value="1"/>
</dbReference>
<feature type="region of interest" description="Disordered" evidence="1">
    <location>
        <begin position="254"/>
        <end position="325"/>
    </location>
</feature>
<dbReference type="InterPro" id="IPR036779">
    <property type="entry name" value="LysM_dom_sf"/>
</dbReference>
<feature type="compositionally biased region" description="Polar residues" evidence="1">
    <location>
        <begin position="122"/>
        <end position="140"/>
    </location>
</feature>
<accession>A0ABR6HS58</accession>
<keyword evidence="4" id="KW-0378">Hydrolase</keyword>
<feature type="region of interest" description="Disordered" evidence="1">
    <location>
        <begin position="159"/>
        <end position="205"/>
    </location>
</feature>
<feature type="signal peptide" evidence="2">
    <location>
        <begin position="1"/>
        <end position="23"/>
    </location>
</feature>
<dbReference type="Gene3D" id="2.70.70.10">
    <property type="entry name" value="Glucose Permease (Domain IIA)"/>
    <property type="match status" value="1"/>
</dbReference>
<dbReference type="InterPro" id="IPR011055">
    <property type="entry name" value="Dup_hybrid_motif"/>
</dbReference>
<dbReference type="EMBL" id="JACIBX010000012">
    <property type="protein sequence ID" value="MBB3713248.1"/>
    <property type="molecule type" value="Genomic_DNA"/>
</dbReference>
<feature type="domain" description="LysM" evidence="3">
    <location>
        <begin position="199"/>
        <end position="243"/>
    </location>
</feature>
<feature type="compositionally biased region" description="Low complexity" evidence="1">
    <location>
        <begin position="311"/>
        <end position="325"/>
    </location>
</feature>
<dbReference type="PANTHER" id="PTHR21666:SF291">
    <property type="entry name" value="STAGE II SPORULATION PROTEIN Q"/>
    <property type="match status" value="1"/>
</dbReference>
<feature type="chain" id="PRO_5045596236" evidence="2">
    <location>
        <begin position="24"/>
        <end position="435"/>
    </location>
</feature>
<gene>
    <name evidence="4" type="ORF">FHS00_002850</name>
</gene>
<dbReference type="PROSITE" id="PS51782">
    <property type="entry name" value="LYSM"/>
    <property type="match status" value="1"/>
</dbReference>
<organism evidence="4 5">
    <name type="scientific">Limimaricola variabilis</name>
    <dbReference type="NCBI Taxonomy" id="1492771"/>
    <lineage>
        <taxon>Bacteria</taxon>
        <taxon>Pseudomonadati</taxon>
        <taxon>Pseudomonadota</taxon>
        <taxon>Alphaproteobacteria</taxon>
        <taxon>Rhodobacterales</taxon>
        <taxon>Paracoccaceae</taxon>
        <taxon>Limimaricola</taxon>
    </lineage>
</organism>
<evidence type="ECO:0000256" key="2">
    <source>
        <dbReference type="SAM" id="SignalP"/>
    </source>
</evidence>
<dbReference type="PROSITE" id="PS51257">
    <property type="entry name" value="PROKAR_LIPOPROTEIN"/>
    <property type="match status" value="1"/>
</dbReference>
<evidence type="ECO:0000313" key="5">
    <source>
        <dbReference type="Proteomes" id="UP000576152"/>
    </source>
</evidence>
<keyword evidence="5" id="KW-1185">Reference proteome</keyword>
<dbReference type="Pfam" id="PF01476">
    <property type="entry name" value="LysM"/>
    <property type="match status" value="2"/>
</dbReference>
<feature type="compositionally biased region" description="Pro residues" evidence="1">
    <location>
        <begin position="300"/>
        <end position="310"/>
    </location>
</feature>
<comment type="caution">
    <text evidence="4">The sequence shown here is derived from an EMBL/GenBank/DDBJ whole genome shotgun (WGS) entry which is preliminary data.</text>
</comment>
<evidence type="ECO:0000313" key="4">
    <source>
        <dbReference type="EMBL" id="MBB3713248.1"/>
    </source>
</evidence>
<dbReference type="InterPro" id="IPR016047">
    <property type="entry name" value="M23ase_b-sheet_dom"/>
</dbReference>
<protein>
    <submittedName>
        <fullName evidence="4">Murein DD-endopeptidase MepM/ murein hydrolase activator NlpD</fullName>
    </submittedName>
</protein>
<dbReference type="InterPro" id="IPR050570">
    <property type="entry name" value="Cell_wall_metabolism_enzyme"/>
</dbReference>
<feature type="region of interest" description="Disordered" evidence="1">
    <location>
        <begin position="117"/>
        <end position="143"/>
    </location>
</feature>
<dbReference type="InterPro" id="IPR018392">
    <property type="entry name" value="LysM"/>
</dbReference>
<dbReference type="RefSeq" id="WP_183474736.1">
    <property type="nucleotide sequence ID" value="NZ_JACIBX010000012.1"/>
</dbReference>
<dbReference type="Gene3D" id="3.10.350.10">
    <property type="entry name" value="LysM domain"/>
    <property type="match status" value="1"/>
</dbReference>
<evidence type="ECO:0000259" key="3">
    <source>
        <dbReference type="PROSITE" id="PS51782"/>
    </source>
</evidence>
<sequence>MQNTSLRRAWRLLSCSTALALLAACAEPFDPDLRDMGNGFDTSAAALNPAPRPQPDDRGVISYPNYQVAVAREGDSVVTLANRLGLEPAALARYNGIAANAGLRGGEVIALPSRVAEPSPATGATVTGPITPSNTGTPPVSTGRIDVTTLAGAAIDRASPQAQPSFPTPAPAPQTPAASATASSTPAVRPVQPTGQEPVRHQVGRGETAYSIARLYNVPVRSLAEWNGLGSDLAVREGQFLLIPPAAAATASAAPAPAAPAPAPVTQPGQGSPTPTPPSASAPLPEERPAPVAAATPSAPQTPAPAPTPQPVAEQSAPKPSAMAMPAQGSIIRAYARGRNDGIDIGAPAGSAVKAAAAGTVAAITTNTEGIQIVVIRHPDELLTVYTHVVDLTVERGASVSKGQTIGKVKAGSPSLLHFEVRKGMESQDPTNYLP</sequence>
<dbReference type="SUPFAM" id="SSF51261">
    <property type="entry name" value="Duplicated hybrid motif"/>
    <property type="match status" value="1"/>
</dbReference>
<proteinExistence type="predicted"/>
<dbReference type="CDD" id="cd12797">
    <property type="entry name" value="M23_peptidase"/>
    <property type="match status" value="1"/>
</dbReference>
<reference evidence="4 5" key="1">
    <citation type="submission" date="2020-08" db="EMBL/GenBank/DDBJ databases">
        <title>Genomic Encyclopedia of Type Strains, Phase III (KMG-III): the genomes of soil and plant-associated and newly described type strains.</title>
        <authorList>
            <person name="Whitman W."/>
        </authorList>
    </citation>
    <scope>NUCLEOTIDE SEQUENCE [LARGE SCALE GENOMIC DNA]</scope>
    <source>
        <strain evidence="4 5">CECT 8572</strain>
    </source>
</reference>
<dbReference type="GO" id="GO:0016787">
    <property type="term" value="F:hydrolase activity"/>
    <property type="evidence" value="ECO:0007669"/>
    <property type="project" value="UniProtKB-KW"/>
</dbReference>
<dbReference type="Pfam" id="PF01551">
    <property type="entry name" value="Peptidase_M23"/>
    <property type="match status" value="1"/>
</dbReference>
<keyword evidence="2" id="KW-0732">Signal</keyword>
<feature type="compositionally biased region" description="Low complexity" evidence="1">
    <location>
        <begin position="175"/>
        <end position="187"/>
    </location>
</feature>
<evidence type="ECO:0000256" key="1">
    <source>
        <dbReference type="SAM" id="MobiDB-lite"/>
    </source>
</evidence>
<dbReference type="CDD" id="cd00118">
    <property type="entry name" value="LysM"/>
    <property type="match status" value="1"/>
</dbReference>
<feature type="compositionally biased region" description="Low complexity" evidence="1">
    <location>
        <begin position="281"/>
        <end position="299"/>
    </location>
</feature>